<evidence type="ECO:0000313" key="2">
    <source>
        <dbReference type="EMBL" id="AQS54144.1"/>
    </source>
</evidence>
<sequence length="235" mass="26673">MNYKRLLAFVIPSVITLSACQSVLATELSPNNTLASAENIENYHQYISVETETKQNSNIIENTYTVTEATVFPEESLAYGSRINKDSGFNAFKTSIYAASDGAYQKKNNEEWSLAATPDPLFSTIVVYPYESFLKLTELFKSEGSVLENKEDYVIYYSGYDEELNRELAEVMKQFPIAGTNYEAEIVLDKATKQIETIHLVSETKEDDSNRVAKQQFTALFSKYNYNTPRSLEEQ</sequence>
<keyword evidence="1" id="KW-0732">Signal</keyword>
<reference evidence="2 3" key="1">
    <citation type="journal article" date="2014" name="Int. J. Syst. Evol. Microbiol.">
        <title>Jeotgalibaca dankookensis gen. nov., sp. nov., a member of the family Carnobacteriaceae, isolated from seujeot (Korean traditional food).</title>
        <authorList>
            <person name="Lee D.G."/>
            <person name="Trujillo M.E."/>
            <person name="Kang H."/>
            <person name="Ahn T.Y."/>
        </authorList>
    </citation>
    <scope>NUCLEOTIDE SEQUENCE [LARGE SCALE GENOMIC DNA]</scope>
    <source>
        <strain evidence="2 3">EX-07</strain>
    </source>
</reference>
<accession>A0A1S6IRI7</accession>
<evidence type="ECO:0008006" key="4">
    <source>
        <dbReference type="Google" id="ProtNLM"/>
    </source>
</evidence>
<feature type="signal peptide" evidence="1">
    <location>
        <begin position="1"/>
        <end position="25"/>
    </location>
</feature>
<keyword evidence="3" id="KW-1185">Reference proteome</keyword>
<proteinExistence type="predicted"/>
<evidence type="ECO:0000313" key="3">
    <source>
        <dbReference type="Proteomes" id="UP000188993"/>
    </source>
</evidence>
<dbReference type="KEGG" id="jda:BW727_101790"/>
<dbReference type="OrthoDB" id="2168176at2"/>
<name>A0A1S6IRI7_9LACT</name>
<dbReference type="RefSeq" id="WP_062470019.1">
    <property type="nucleotide sequence ID" value="NZ_BBYN01000017.1"/>
</dbReference>
<protein>
    <recommendedName>
        <fullName evidence="4">DUF5067 domain-containing protein</fullName>
    </recommendedName>
</protein>
<dbReference type="EMBL" id="CP019728">
    <property type="protein sequence ID" value="AQS54144.1"/>
    <property type="molecule type" value="Genomic_DNA"/>
</dbReference>
<gene>
    <name evidence="2" type="ORF">BW727_101790</name>
</gene>
<feature type="chain" id="PRO_5010526104" description="DUF5067 domain-containing protein" evidence="1">
    <location>
        <begin position="26"/>
        <end position="235"/>
    </location>
</feature>
<dbReference type="AlphaFoldDB" id="A0A1S6IRI7"/>
<evidence type="ECO:0000256" key="1">
    <source>
        <dbReference type="SAM" id="SignalP"/>
    </source>
</evidence>
<dbReference type="Proteomes" id="UP000188993">
    <property type="component" value="Chromosome"/>
</dbReference>
<dbReference type="PROSITE" id="PS51257">
    <property type="entry name" value="PROKAR_LIPOPROTEIN"/>
    <property type="match status" value="1"/>
</dbReference>
<organism evidence="2 3">
    <name type="scientific">Jeotgalibaca dankookensis</name>
    <dbReference type="NCBI Taxonomy" id="708126"/>
    <lineage>
        <taxon>Bacteria</taxon>
        <taxon>Bacillati</taxon>
        <taxon>Bacillota</taxon>
        <taxon>Bacilli</taxon>
        <taxon>Lactobacillales</taxon>
        <taxon>Carnobacteriaceae</taxon>
        <taxon>Jeotgalibaca</taxon>
    </lineage>
</organism>